<reference evidence="3" key="2">
    <citation type="submission" date="2025-08" db="UniProtKB">
        <authorList>
            <consortium name="RefSeq"/>
        </authorList>
    </citation>
    <scope>IDENTIFICATION</scope>
    <source>
        <tissue evidence="3">Leaf</tissue>
    </source>
</reference>
<dbReference type="InterPro" id="IPR017451">
    <property type="entry name" value="F-box-assoc_interact_dom"/>
</dbReference>
<protein>
    <submittedName>
        <fullName evidence="3">F-box protein At3g61340-like</fullName>
    </submittedName>
</protein>
<organism evidence="2 3">
    <name type="scientific">Camelina sativa</name>
    <name type="common">False flax</name>
    <name type="synonym">Myagrum sativum</name>
    <dbReference type="NCBI Taxonomy" id="90675"/>
    <lineage>
        <taxon>Eukaryota</taxon>
        <taxon>Viridiplantae</taxon>
        <taxon>Streptophyta</taxon>
        <taxon>Embryophyta</taxon>
        <taxon>Tracheophyta</taxon>
        <taxon>Spermatophyta</taxon>
        <taxon>Magnoliopsida</taxon>
        <taxon>eudicotyledons</taxon>
        <taxon>Gunneridae</taxon>
        <taxon>Pentapetalae</taxon>
        <taxon>rosids</taxon>
        <taxon>malvids</taxon>
        <taxon>Brassicales</taxon>
        <taxon>Brassicaceae</taxon>
        <taxon>Camelineae</taxon>
        <taxon>Camelina</taxon>
    </lineage>
</organism>
<proteinExistence type="predicted"/>
<evidence type="ECO:0000259" key="1">
    <source>
        <dbReference type="SMART" id="SM00256"/>
    </source>
</evidence>
<dbReference type="NCBIfam" id="TIGR01640">
    <property type="entry name" value="F_box_assoc_1"/>
    <property type="match status" value="1"/>
</dbReference>
<dbReference type="GeneID" id="104789819"/>
<dbReference type="SMART" id="SM00256">
    <property type="entry name" value="FBOX"/>
    <property type="match status" value="1"/>
</dbReference>
<accession>A0ABM0ZCE3</accession>
<dbReference type="PANTHER" id="PTHR31111:SF132">
    <property type="entry name" value="F-BOX ASSOCIATED UBIQUITINATION EFFECTOR FAMILY PROTEIN-RELATED"/>
    <property type="match status" value="1"/>
</dbReference>
<evidence type="ECO:0000313" key="3">
    <source>
        <dbReference type="RefSeq" id="XP_010513763.1"/>
    </source>
</evidence>
<sequence length="373" mass="42437">MKKRRCNAPSFSTTPRNEEEAISESIPYDLIIGIFMRLPAKSITRFRCVSKLWDSTFDNPDFTEPFYTISSSRPKLLFSVLKDGKTFFFSSPMPQDSSALAVNIHMSFPFNRTFEICRPVRGLVCEEGSDKLSRVYDPIGKQFKLLCMIHSLAGGGSAYEPCEILTVEPGKKPSWREISCDITHCRDVLNRKAGHNAYDGICIDGVLYSLASVFAGYSRFHIIVCFDFTSEKFKCINQTLVNYKGKLALRQGYSVDGEYSGYQLWVLEDAKNQKWSSYIYSWSPRPPLKKIVVAKTRSSKKETLFFVGTSDTGEIVLSPKIISDSFYLLYCNLEKSTLTRVEIQGMEAFKDQIAHVFLDHVEDLRKISRIMAS</sequence>
<gene>
    <name evidence="3" type="primary">LOC104789819</name>
</gene>
<dbReference type="InterPro" id="IPR036047">
    <property type="entry name" value="F-box-like_dom_sf"/>
</dbReference>
<dbReference type="RefSeq" id="XP_010513763.1">
    <property type="nucleotide sequence ID" value="XM_010515461.1"/>
</dbReference>
<feature type="domain" description="F-box" evidence="1">
    <location>
        <begin position="26"/>
        <end position="66"/>
    </location>
</feature>
<dbReference type="Pfam" id="PF08268">
    <property type="entry name" value="FBA_3"/>
    <property type="match status" value="2"/>
</dbReference>
<name>A0ABM0ZCE3_CAMSA</name>
<evidence type="ECO:0000313" key="2">
    <source>
        <dbReference type="Proteomes" id="UP000694864"/>
    </source>
</evidence>
<reference evidence="2" key="1">
    <citation type="journal article" date="2014" name="Nat. Commun.">
        <title>The emerging biofuel crop Camelina sativa retains a highly undifferentiated hexaploid genome structure.</title>
        <authorList>
            <person name="Kagale S."/>
            <person name="Koh C."/>
            <person name="Nixon J."/>
            <person name="Bollina V."/>
            <person name="Clarke W.E."/>
            <person name="Tuteja R."/>
            <person name="Spillane C."/>
            <person name="Robinson S.J."/>
            <person name="Links M.G."/>
            <person name="Clarke C."/>
            <person name="Higgins E.E."/>
            <person name="Huebert T."/>
            <person name="Sharpe A.G."/>
            <person name="Parkin I.A."/>
        </authorList>
    </citation>
    <scope>NUCLEOTIDE SEQUENCE [LARGE SCALE GENOMIC DNA]</scope>
    <source>
        <strain evidence="2">cv. DH55</strain>
    </source>
</reference>
<dbReference type="SUPFAM" id="SSF81383">
    <property type="entry name" value="F-box domain"/>
    <property type="match status" value="1"/>
</dbReference>
<dbReference type="Pfam" id="PF00646">
    <property type="entry name" value="F-box"/>
    <property type="match status" value="1"/>
</dbReference>
<dbReference type="InterPro" id="IPR013187">
    <property type="entry name" value="F-box-assoc_dom_typ3"/>
</dbReference>
<dbReference type="PANTHER" id="PTHR31111">
    <property type="entry name" value="BNAA05G37150D PROTEIN-RELATED"/>
    <property type="match status" value="1"/>
</dbReference>
<keyword evidence="2" id="KW-1185">Reference proteome</keyword>
<dbReference type="Proteomes" id="UP000694864">
    <property type="component" value="Chromosome 5"/>
</dbReference>
<dbReference type="InterPro" id="IPR001810">
    <property type="entry name" value="F-box_dom"/>
</dbReference>